<protein>
    <submittedName>
        <fullName evidence="2">Putative regulator</fullName>
    </submittedName>
</protein>
<name>E3J2K8_PSEI1</name>
<sequence length="61" mass="6649">MRRTRGGSGGDAAPLPQRVPKPVPPARHPVTCLDDPDLLTRVADRLRALDERRLAGLGRLN</sequence>
<reference evidence="2 3" key="1">
    <citation type="submission" date="2010-10" db="EMBL/GenBank/DDBJ databases">
        <title>Complete sequence of Frankia sp. EuI1c.</title>
        <authorList>
            <consortium name="US DOE Joint Genome Institute"/>
            <person name="Lucas S."/>
            <person name="Copeland A."/>
            <person name="Lapidus A."/>
            <person name="Cheng J.-F."/>
            <person name="Bruce D."/>
            <person name="Goodwin L."/>
            <person name="Pitluck S."/>
            <person name="Chertkov O."/>
            <person name="Detter J.C."/>
            <person name="Han C."/>
            <person name="Tapia R."/>
            <person name="Land M."/>
            <person name="Hauser L."/>
            <person name="Jeffries C."/>
            <person name="Kyrpides N."/>
            <person name="Ivanova N."/>
            <person name="Mikhailova N."/>
            <person name="Beauchemin N."/>
            <person name="Sen A."/>
            <person name="Sur S.A."/>
            <person name="Gtari M."/>
            <person name="Wall L."/>
            <person name="Tisa L."/>
            <person name="Woyke T."/>
        </authorList>
    </citation>
    <scope>NUCLEOTIDE SEQUENCE [LARGE SCALE GENOMIC DNA]</scope>
    <source>
        <strain evidence="3">DSM 45817 / CECT 9037 / EuI1c</strain>
    </source>
</reference>
<dbReference type="InParanoid" id="E3J2K8"/>
<evidence type="ECO:0000313" key="3">
    <source>
        <dbReference type="Proteomes" id="UP000002484"/>
    </source>
</evidence>
<dbReference type="RefSeq" id="WP_013423640.1">
    <property type="nucleotide sequence ID" value="NC_014666.1"/>
</dbReference>
<feature type="compositionally biased region" description="Pro residues" evidence="1">
    <location>
        <begin position="17"/>
        <end position="27"/>
    </location>
</feature>
<proteinExistence type="predicted"/>
<feature type="region of interest" description="Disordered" evidence="1">
    <location>
        <begin position="1"/>
        <end position="32"/>
    </location>
</feature>
<organism evidence="2 3">
    <name type="scientific">Pseudofrankia inefficax (strain DSM 45817 / CECT 9037 / DDB 130130 / EuI1c)</name>
    <name type="common">Frankia inefficax</name>
    <dbReference type="NCBI Taxonomy" id="298654"/>
    <lineage>
        <taxon>Bacteria</taxon>
        <taxon>Bacillati</taxon>
        <taxon>Actinomycetota</taxon>
        <taxon>Actinomycetes</taxon>
        <taxon>Frankiales</taxon>
        <taxon>Frankiaceae</taxon>
        <taxon>Pseudofrankia</taxon>
    </lineage>
</organism>
<dbReference type="AlphaFoldDB" id="E3J2K8"/>
<dbReference type="KEGG" id="fri:FraEuI1c_2488"/>
<evidence type="ECO:0000313" key="2">
    <source>
        <dbReference type="EMBL" id="ADP80522.1"/>
    </source>
</evidence>
<gene>
    <name evidence="2" type="ordered locus">FraEuI1c_2488</name>
</gene>
<feature type="compositionally biased region" description="Gly residues" evidence="1">
    <location>
        <begin position="1"/>
        <end position="10"/>
    </location>
</feature>
<dbReference type="EMBL" id="CP002299">
    <property type="protein sequence ID" value="ADP80522.1"/>
    <property type="molecule type" value="Genomic_DNA"/>
</dbReference>
<dbReference type="Proteomes" id="UP000002484">
    <property type="component" value="Chromosome"/>
</dbReference>
<accession>E3J2K8</accession>
<evidence type="ECO:0000256" key="1">
    <source>
        <dbReference type="SAM" id="MobiDB-lite"/>
    </source>
</evidence>
<keyword evidence="3" id="KW-1185">Reference proteome</keyword>
<dbReference type="HOGENOM" id="CLU_2915838_0_0_11"/>